<comment type="similarity">
    <text evidence="1 9">Belongs to the class-I aminoacyl-tRNA synthetase family.</text>
</comment>
<evidence type="ECO:0000256" key="1">
    <source>
        <dbReference type="ARBA" id="ARBA00005594"/>
    </source>
</evidence>
<dbReference type="FunFam" id="2.40.240.10:FF:000007">
    <property type="entry name" value="Glutamine--tRNA ligase"/>
    <property type="match status" value="1"/>
</dbReference>
<dbReference type="FunFam" id="3.40.50.620:FF:000037">
    <property type="entry name" value="Glutamine--tRNA ligase cytoplasmic"/>
    <property type="match status" value="1"/>
</dbReference>
<dbReference type="Pfam" id="PF20974">
    <property type="entry name" value="tRNA-synt_1c_C2"/>
    <property type="match status" value="1"/>
</dbReference>
<dbReference type="AlphaFoldDB" id="A0A8J9X1D8"/>
<dbReference type="GO" id="GO:0005829">
    <property type="term" value="C:cytosol"/>
    <property type="evidence" value="ECO:0007669"/>
    <property type="project" value="TreeGrafter"/>
</dbReference>
<evidence type="ECO:0000256" key="8">
    <source>
        <dbReference type="ARBA" id="ARBA00048270"/>
    </source>
</evidence>
<evidence type="ECO:0000256" key="6">
    <source>
        <dbReference type="ARBA" id="ARBA00022917"/>
    </source>
</evidence>
<dbReference type="InterPro" id="IPR011035">
    <property type="entry name" value="Ribosomal_bL25/Gln-tRNA_synth"/>
</dbReference>
<dbReference type="PANTHER" id="PTHR43097">
    <property type="entry name" value="GLUTAMINE-TRNA LIGASE"/>
    <property type="match status" value="1"/>
</dbReference>
<evidence type="ECO:0000259" key="10">
    <source>
        <dbReference type="Pfam" id="PF00749"/>
    </source>
</evidence>
<dbReference type="Pfam" id="PF00749">
    <property type="entry name" value="tRNA-synt_1c"/>
    <property type="match status" value="1"/>
</dbReference>
<dbReference type="SUPFAM" id="SSF50715">
    <property type="entry name" value="Ribosomal protein L25-like"/>
    <property type="match status" value="1"/>
</dbReference>
<accession>A0A8J9X1D8</accession>
<dbReference type="InterPro" id="IPR001412">
    <property type="entry name" value="aa-tRNA-synth_I_CS"/>
</dbReference>
<keyword evidence="3 9" id="KW-0436">Ligase</keyword>
<dbReference type="InterPro" id="IPR049437">
    <property type="entry name" value="tRNA-synt_1c_C2"/>
</dbReference>
<dbReference type="SUPFAM" id="SSF52374">
    <property type="entry name" value="Nucleotidylyl transferase"/>
    <property type="match status" value="1"/>
</dbReference>
<feature type="domain" description="Glutamyl/glutaminyl-tRNA synthetase class Ib anti-codon binding" evidence="11">
    <location>
        <begin position="382"/>
        <end position="486"/>
    </location>
</feature>
<dbReference type="Gene3D" id="3.40.50.620">
    <property type="entry name" value="HUPs"/>
    <property type="match status" value="1"/>
</dbReference>
<feature type="domain" description="Glutamyl/glutaminyl-tRNA synthetase class Ib catalytic" evidence="10">
    <location>
        <begin position="45"/>
        <end position="370"/>
    </location>
</feature>
<dbReference type="NCBIfam" id="TIGR00440">
    <property type="entry name" value="glnS"/>
    <property type="match status" value="1"/>
</dbReference>
<dbReference type="GO" id="GO:0006425">
    <property type="term" value="P:glutaminyl-tRNA aminoacylation"/>
    <property type="evidence" value="ECO:0007669"/>
    <property type="project" value="InterPro"/>
</dbReference>
<sequence length="697" mass="80002">MSDRETSGTVDAEYSTVALKGRELEWAVNSPELLASHKAVNGSIIRTRFPPEPNGYLHIGHAKSMNMNFRLAFEKLGVPEAHRRTIFRYDDTNPEAESAEYIDSLRRDVAWLGWTPERTTYSSDNFQQLHDYAVVLIRKGLAYVCDMTKAEMEIQRELAMKRANARNTGKDPDVECPIPSEDILPGRNRNTSVDCNLELFEKMKLGFFNEGSYTLRLKMDLESSNPNMYDLVAYRIKYTAHPHAGSGWCIYPSYDWTHGTCDSLEHIDYSICTLEFETRREPYFWILWALDLYRPNVYEMSRLNLQYTVLSKRRLIKLVEKGWVRGWDDPRMPTVSGLRRRGYTAHILNSFCSDVGASRASNVVEITKLQQTARVNLSDTSRRVMAALEPIEVVLTNFGTETAQDATLTFEVQNSPTDVSRGFHTVTLTPTIYLDSADFRLEDSPQYYGLAPNKAVGLKYYGGNLVCEKVIQDKDGNVVQLEGRLDKSENREKPKTYLSWVPSDGIRCEVRVYNELFTVPEPSDLWEDEVNTESEIVHQQAIVDPSIRDVVCVHDIDKWKSNVSLQFERLGYFVVDYETTYNGATNEGHLIFNRTVTLKEEVFKKKLTKEEEDKITARKAQTKNDLEAKGIRMQIDALNLFKEAEEYRGKYSKYDAGTGVPTHEVDGTELTKSMMKKLAKEQVKHKKQQLAWNKNNK</sequence>
<proteinExistence type="inferred from homology"/>
<dbReference type="InterPro" id="IPR020058">
    <property type="entry name" value="Glu/Gln-tRNA-synth_Ib_cat-dom"/>
</dbReference>
<evidence type="ECO:0000256" key="2">
    <source>
        <dbReference type="ARBA" id="ARBA00012836"/>
    </source>
</evidence>
<evidence type="ECO:0000259" key="12">
    <source>
        <dbReference type="Pfam" id="PF20974"/>
    </source>
</evidence>
<keyword evidence="6 9" id="KW-0648">Protein biosynthesis</keyword>
<evidence type="ECO:0000256" key="5">
    <source>
        <dbReference type="ARBA" id="ARBA00022840"/>
    </source>
</evidence>
<protein>
    <recommendedName>
        <fullName evidence="2">glutamine--tRNA ligase</fullName>
        <ecNumber evidence="2">6.1.1.18</ecNumber>
    </recommendedName>
</protein>
<dbReference type="EMBL" id="OU594953">
    <property type="protein sequence ID" value="CAG9279838.1"/>
    <property type="molecule type" value="Genomic_DNA"/>
</dbReference>
<comment type="catalytic activity">
    <reaction evidence="8">
        <text>tRNA(Gln) + L-glutamine + ATP = L-glutaminyl-tRNA(Gln) + AMP + diphosphate</text>
        <dbReference type="Rhea" id="RHEA:20121"/>
        <dbReference type="Rhea" id="RHEA-COMP:9662"/>
        <dbReference type="Rhea" id="RHEA-COMP:9681"/>
        <dbReference type="ChEBI" id="CHEBI:30616"/>
        <dbReference type="ChEBI" id="CHEBI:33019"/>
        <dbReference type="ChEBI" id="CHEBI:58359"/>
        <dbReference type="ChEBI" id="CHEBI:78442"/>
        <dbReference type="ChEBI" id="CHEBI:78521"/>
        <dbReference type="ChEBI" id="CHEBI:456215"/>
        <dbReference type="EC" id="6.1.1.18"/>
    </reaction>
</comment>
<dbReference type="InterPro" id="IPR020059">
    <property type="entry name" value="Glu/Gln-tRNA-synth_Ib_codon-bd"/>
</dbReference>
<dbReference type="EC" id="6.1.1.18" evidence="2"/>
<dbReference type="PANTHER" id="PTHR43097:SF4">
    <property type="entry name" value="GLUTAMINE--TRNA LIGASE"/>
    <property type="match status" value="1"/>
</dbReference>
<evidence type="ECO:0000313" key="13">
    <source>
        <dbReference type="EMBL" id="CAG9279838.1"/>
    </source>
</evidence>
<dbReference type="GO" id="GO:0005524">
    <property type="term" value="F:ATP binding"/>
    <property type="evidence" value="ECO:0007669"/>
    <property type="project" value="UniProtKB-KW"/>
</dbReference>
<evidence type="ECO:0000256" key="9">
    <source>
        <dbReference type="RuleBase" id="RU363037"/>
    </source>
</evidence>
<gene>
    <name evidence="13" type="ORF">PTTT1_LOCUS11366</name>
</gene>
<dbReference type="InterPro" id="IPR020056">
    <property type="entry name" value="Rbsml_bL25/Gln-tRNA_synth_N"/>
</dbReference>
<dbReference type="PROSITE" id="PS00178">
    <property type="entry name" value="AA_TRNA_LIGASE_I"/>
    <property type="match status" value="1"/>
</dbReference>
<name>A0A8J9X1D8_PHATR</name>
<evidence type="ECO:0000256" key="4">
    <source>
        <dbReference type="ARBA" id="ARBA00022741"/>
    </source>
</evidence>
<feature type="domain" description="tRNA synthetases class I (E and Q) anti-codon binding" evidence="12">
    <location>
        <begin position="498"/>
        <end position="576"/>
    </location>
</feature>
<dbReference type="InterPro" id="IPR050132">
    <property type="entry name" value="Gln/Glu-tRNA_Ligase"/>
</dbReference>
<evidence type="ECO:0000259" key="11">
    <source>
        <dbReference type="Pfam" id="PF03950"/>
    </source>
</evidence>
<keyword evidence="4 9" id="KW-0547">Nucleotide-binding</keyword>
<dbReference type="InterPro" id="IPR014729">
    <property type="entry name" value="Rossmann-like_a/b/a_fold"/>
</dbReference>
<evidence type="ECO:0000256" key="7">
    <source>
        <dbReference type="ARBA" id="ARBA00023146"/>
    </source>
</evidence>
<dbReference type="GO" id="GO:0004819">
    <property type="term" value="F:glutamine-tRNA ligase activity"/>
    <property type="evidence" value="ECO:0007669"/>
    <property type="project" value="UniProtKB-EC"/>
</dbReference>
<dbReference type="Pfam" id="PF03950">
    <property type="entry name" value="tRNA-synt_1c_C"/>
    <property type="match status" value="1"/>
</dbReference>
<reference evidence="13" key="1">
    <citation type="submission" date="2022-02" db="EMBL/GenBank/DDBJ databases">
        <authorList>
            <person name="Giguere J D."/>
        </authorList>
    </citation>
    <scope>NUCLEOTIDE SEQUENCE</scope>
    <source>
        <strain evidence="13">CCAP 1055/1</strain>
    </source>
</reference>
<dbReference type="Gene3D" id="2.40.240.10">
    <property type="entry name" value="Ribosomal Protein L25, Chain P"/>
    <property type="match status" value="2"/>
</dbReference>
<keyword evidence="7 9" id="KW-0030">Aminoacyl-tRNA synthetase</keyword>
<organism evidence="13">
    <name type="scientific">Phaeodactylum tricornutum</name>
    <name type="common">Diatom</name>
    <dbReference type="NCBI Taxonomy" id="2850"/>
    <lineage>
        <taxon>Eukaryota</taxon>
        <taxon>Sar</taxon>
        <taxon>Stramenopiles</taxon>
        <taxon>Ochrophyta</taxon>
        <taxon>Bacillariophyta</taxon>
        <taxon>Bacillariophyceae</taxon>
        <taxon>Bacillariophycidae</taxon>
        <taxon>Naviculales</taxon>
        <taxon>Phaeodactylaceae</taxon>
        <taxon>Phaeodactylum</taxon>
    </lineage>
</organism>
<dbReference type="Proteomes" id="UP000836788">
    <property type="component" value="Chromosome 12"/>
</dbReference>
<keyword evidence="5 9" id="KW-0067">ATP-binding</keyword>
<dbReference type="InterPro" id="IPR004514">
    <property type="entry name" value="Gln-tRNA-synth"/>
</dbReference>
<evidence type="ECO:0000256" key="3">
    <source>
        <dbReference type="ARBA" id="ARBA00022598"/>
    </source>
</evidence>